<evidence type="ECO:0008006" key="4">
    <source>
        <dbReference type="Google" id="ProtNLM"/>
    </source>
</evidence>
<name>A0A5D2N5D7_GOSTO</name>
<dbReference type="EMBL" id="CM017620">
    <property type="protein sequence ID" value="TYH98524.1"/>
    <property type="molecule type" value="Genomic_DNA"/>
</dbReference>
<evidence type="ECO:0000313" key="3">
    <source>
        <dbReference type="Proteomes" id="UP000322667"/>
    </source>
</evidence>
<keyword evidence="1" id="KW-0732">Signal</keyword>
<organism evidence="2 3">
    <name type="scientific">Gossypium tomentosum</name>
    <name type="common">Hawaiian cotton</name>
    <name type="synonym">Gossypium sandvicense</name>
    <dbReference type="NCBI Taxonomy" id="34277"/>
    <lineage>
        <taxon>Eukaryota</taxon>
        <taxon>Viridiplantae</taxon>
        <taxon>Streptophyta</taxon>
        <taxon>Embryophyta</taxon>
        <taxon>Tracheophyta</taxon>
        <taxon>Spermatophyta</taxon>
        <taxon>Magnoliopsida</taxon>
        <taxon>eudicotyledons</taxon>
        <taxon>Gunneridae</taxon>
        <taxon>Pentapetalae</taxon>
        <taxon>rosids</taxon>
        <taxon>malvids</taxon>
        <taxon>Malvales</taxon>
        <taxon>Malvaceae</taxon>
        <taxon>Malvoideae</taxon>
        <taxon>Gossypium</taxon>
    </lineage>
</organism>
<sequence>MMSTMKIIAATIILSCLKLNRQSQNSEAFKKCSCIHYQSGPIIWQHCTSTILLQISIIAPIKPETITC</sequence>
<protein>
    <recommendedName>
        <fullName evidence="4">Secreted protein</fullName>
    </recommendedName>
</protein>
<feature type="signal peptide" evidence="1">
    <location>
        <begin position="1"/>
        <end position="22"/>
    </location>
</feature>
<evidence type="ECO:0000313" key="2">
    <source>
        <dbReference type="EMBL" id="TYH98524.1"/>
    </source>
</evidence>
<reference evidence="2 3" key="1">
    <citation type="submission" date="2019-07" db="EMBL/GenBank/DDBJ databases">
        <title>WGS assembly of Gossypium tomentosum.</title>
        <authorList>
            <person name="Chen Z.J."/>
            <person name="Sreedasyam A."/>
            <person name="Ando A."/>
            <person name="Song Q."/>
            <person name="De L."/>
            <person name="Hulse-Kemp A."/>
            <person name="Ding M."/>
            <person name="Ye W."/>
            <person name="Kirkbride R."/>
            <person name="Jenkins J."/>
            <person name="Plott C."/>
            <person name="Lovell J."/>
            <person name="Lin Y.-M."/>
            <person name="Vaughn R."/>
            <person name="Liu B."/>
            <person name="Li W."/>
            <person name="Simpson S."/>
            <person name="Scheffler B."/>
            <person name="Saski C."/>
            <person name="Grover C."/>
            <person name="Hu G."/>
            <person name="Conover J."/>
            <person name="Carlson J."/>
            <person name="Shu S."/>
            <person name="Boston L."/>
            <person name="Williams M."/>
            <person name="Peterson D."/>
            <person name="Mcgee K."/>
            <person name="Jones D."/>
            <person name="Wendel J."/>
            <person name="Stelly D."/>
            <person name="Grimwood J."/>
            <person name="Schmutz J."/>
        </authorList>
    </citation>
    <scope>NUCLEOTIDE SEQUENCE [LARGE SCALE GENOMIC DNA]</scope>
    <source>
        <strain evidence="2">7179.01</strain>
    </source>
</reference>
<dbReference type="AlphaFoldDB" id="A0A5D2N5D7"/>
<gene>
    <name evidence="2" type="ORF">ES332_A11G002500v1</name>
</gene>
<proteinExistence type="predicted"/>
<accession>A0A5D2N5D7</accession>
<evidence type="ECO:0000256" key="1">
    <source>
        <dbReference type="SAM" id="SignalP"/>
    </source>
</evidence>
<feature type="chain" id="PRO_5022937785" description="Secreted protein" evidence="1">
    <location>
        <begin position="23"/>
        <end position="68"/>
    </location>
</feature>
<keyword evidence="3" id="KW-1185">Reference proteome</keyword>
<dbReference type="Proteomes" id="UP000322667">
    <property type="component" value="Chromosome A11"/>
</dbReference>